<dbReference type="PANTHER" id="PTHR43537:SF5">
    <property type="entry name" value="UXU OPERON TRANSCRIPTIONAL REGULATOR"/>
    <property type="match status" value="1"/>
</dbReference>
<dbReference type="PANTHER" id="PTHR43537">
    <property type="entry name" value="TRANSCRIPTIONAL REGULATOR, GNTR FAMILY"/>
    <property type="match status" value="1"/>
</dbReference>
<keyword evidence="1" id="KW-0805">Transcription regulation</keyword>
<evidence type="ECO:0000256" key="3">
    <source>
        <dbReference type="ARBA" id="ARBA00023163"/>
    </source>
</evidence>
<keyword evidence="3" id="KW-0804">Transcription</keyword>
<dbReference type="InterPro" id="IPR008920">
    <property type="entry name" value="TF_FadR/GntR_C"/>
</dbReference>
<dbReference type="Gene3D" id="1.10.10.10">
    <property type="entry name" value="Winged helix-like DNA-binding domain superfamily/Winged helix DNA-binding domain"/>
    <property type="match status" value="1"/>
</dbReference>
<evidence type="ECO:0000259" key="4">
    <source>
        <dbReference type="PROSITE" id="PS50949"/>
    </source>
</evidence>
<dbReference type="CDD" id="cd07377">
    <property type="entry name" value="WHTH_GntR"/>
    <property type="match status" value="1"/>
</dbReference>
<dbReference type="SMART" id="SM00345">
    <property type="entry name" value="HTH_GNTR"/>
    <property type="match status" value="1"/>
</dbReference>
<sequence>MSKIMAQKSVRADGARRLAAYLVEEIESGRLHAGHKLPAERELCESFEASRGSVRRVLSNLKEIGLITQAVGSGTFVADNVAELLPATVNRLPEIQVSPAELMAARLLIEPQMPSLIVRHATAADFERMDECLTQSEQAMTIEDFEYWDGELHKVFAIATHNNFFLKVLELANQIRDQGEWGRLKRKSLTPERRKKYEEQHRAMVIALRDRDEVLSRQLVTEHLNQVQLNLFSQS</sequence>
<dbReference type="SUPFAM" id="SSF46785">
    <property type="entry name" value="Winged helix' DNA-binding domain"/>
    <property type="match status" value="1"/>
</dbReference>
<evidence type="ECO:0000256" key="1">
    <source>
        <dbReference type="ARBA" id="ARBA00023015"/>
    </source>
</evidence>
<protein>
    <submittedName>
        <fullName evidence="5">FadR/GntR family transcriptional regulator</fullName>
    </submittedName>
</protein>
<evidence type="ECO:0000256" key="2">
    <source>
        <dbReference type="ARBA" id="ARBA00023125"/>
    </source>
</evidence>
<dbReference type="SMART" id="SM00895">
    <property type="entry name" value="FCD"/>
    <property type="match status" value="1"/>
</dbReference>
<dbReference type="GO" id="GO:0003677">
    <property type="term" value="F:DNA binding"/>
    <property type="evidence" value="ECO:0007669"/>
    <property type="project" value="UniProtKB-KW"/>
</dbReference>
<dbReference type="InterPro" id="IPR036390">
    <property type="entry name" value="WH_DNA-bd_sf"/>
</dbReference>
<dbReference type="PRINTS" id="PR00035">
    <property type="entry name" value="HTHGNTR"/>
</dbReference>
<dbReference type="InterPro" id="IPR011711">
    <property type="entry name" value="GntR_C"/>
</dbReference>
<dbReference type="GO" id="GO:0003700">
    <property type="term" value="F:DNA-binding transcription factor activity"/>
    <property type="evidence" value="ECO:0007669"/>
    <property type="project" value="InterPro"/>
</dbReference>
<accession>A0AB39VVJ3</accession>
<keyword evidence="2" id="KW-0238">DNA-binding</keyword>
<reference evidence="5" key="1">
    <citation type="submission" date="2024-07" db="EMBL/GenBank/DDBJ databases">
        <authorList>
            <person name="Biller S.J."/>
        </authorList>
    </citation>
    <scope>NUCLEOTIDE SEQUENCE</scope>
    <source>
        <strain evidence="5">WC2420</strain>
    </source>
</reference>
<dbReference type="Pfam" id="PF00392">
    <property type="entry name" value="GntR"/>
    <property type="match status" value="1"/>
</dbReference>
<dbReference type="SUPFAM" id="SSF48008">
    <property type="entry name" value="GntR ligand-binding domain-like"/>
    <property type="match status" value="1"/>
</dbReference>
<feature type="domain" description="HTH gntR-type" evidence="4">
    <location>
        <begin position="12"/>
        <end position="80"/>
    </location>
</feature>
<dbReference type="EMBL" id="CP165628">
    <property type="protein sequence ID" value="XDU74221.1"/>
    <property type="molecule type" value="Genomic_DNA"/>
</dbReference>
<evidence type="ECO:0000313" key="5">
    <source>
        <dbReference type="EMBL" id="XDU74221.1"/>
    </source>
</evidence>
<gene>
    <name evidence="5" type="ORF">AB3G37_09175</name>
</gene>
<dbReference type="PROSITE" id="PS50949">
    <property type="entry name" value="HTH_GNTR"/>
    <property type="match status" value="1"/>
</dbReference>
<dbReference type="InterPro" id="IPR036388">
    <property type="entry name" value="WH-like_DNA-bd_sf"/>
</dbReference>
<dbReference type="RefSeq" id="WP_369790421.1">
    <property type="nucleotide sequence ID" value="NZ_CP165628.1"/>
</dbReference>
<dbReference type="Gene3D" id="1.20.120.530">
    <property type="entry name" value="GntR ligand-binding domain-like"/>
    <property type="match status" value="1"/>
</dbReference>
<name>A0AB39VVJ3_9GAMM</name>
<proteinExistence type="predicted"/>
<organism evidence="5">
    <name type="scientific">Rouxiella sp. WC2420</name>
    <dbReference type="NCBI Taxonomy" id="3234145"/>
    <lineage>
        <taxon>Bacteria</taxon>
        <taxon>Pseudomonadati</taxon>
        <taxon>Pseudomonadota</taxon>
        <taxon>Gammaproteobacteria</taxon>
        <taxon>Enterobacterales</taxon>
        <taxon>Yersiniaceae</taxon>
        <taxon>Rouxiella</taxon>
    </lineage>
</organism>
<dbReference type="Pfam" id="PF07729">
    <property type="entry name" value="FCD"/>
    <property type="match status" value="1"/>
</dbReference>
<dbReference type="AlphaFoldDB" id="A0AB39VVJ3"/>
<dbReference type="InterPro" id="IPR000524">
    <property type="entry name" value="Tscrpt_reg_HTH_GntR"/>
</dbReference>